<dbReference type="SMART" id="SM00862">
    <property type="entry name" value="Trans_reg_C"/>
    <property type="match status" value="1"/>
</dbReference>
<dbReference type="Pfam" id="PF00072">
    <property type="entry name" value="Response_reg"/>
    <property type="match status" value="1"/>
</dbReference>
<feature type="domain" description="OmpR/PhoB-type" evidence="11">
    <location>
        <begin position="130"/>
        <end position="229"/>
    </location>
</feature>
<feature type="DNA-binding region" description="OmpR/PhoB-type" evidence="9">
    <location>
        <begin position="130"/>
        <end position="229"/>
    </location>
</feature>
<dbReference type="Gene3D" id="6.10.250.690">
    <property type="match status" value="1"/>
</dbReference>
<gene>
    <name evidence="13" type="ORF">ABU614_08145</name>
    <name evidence="12" type="ORF">V2J18_01550</name>
</gene>
<dbReference type="Gene3D" id="3.40.50.2300">
    <property type="match status" value="1"/>
</dbReference>
<keyword evidence="14" id="KW-1185">Reference proteome</keyword>
<evidence type="ECO:0000256" key="5">
    <source>
        <dbReference type="ARBA" id="ARBA00023015"/>
    </source>
</evidence>
<dbReference type="InterPro" id="IPR001789">
    <property type="entry name" value="Sig_transdc_resp-reg_receiver"/>
</dbReference>
<keyword evidence="7" id="KW-0804">Transcription</keyword>
<dbReference type="Proteomes" id="UP001387215">
    <property type="component" value="Unassembled WGS sequence"/>
</dbReference>
<evidence type="ECO:0000259" key="10">
    <source>
        <dbReference type="PROSITE" id="PS50110"/>
    </source>
</evidence>
<dbReference type="PROSITE" id="PS51755">
    <property type="entry name" value="OMPR_PHOB"/>
    <property type="match status" value="1"/>
</dbReference>
<dbReference type="GO" id="GO:0006355">
    <property type="term" value="P:regulation of DNA-templated transcription"/>
    <property type="evidence" value="ECO:0007669"/>
    <property type="project" value="InterPro"/>
</dbReference>
<evidence type="ECO:0000256" key="1">
    <source>
        <dbReference type="ARBA" id="ARBA00004496"/>
    </source>
</evidence>
<dbReference type="EMBL" id="CP159925">
    <property type="protein sequence ID" value="XCO76741.1"/>
    <property type="molecule type" value="Genomic_DNA"/>
</dbReference>
<dbReference type="SUPFAM" id="SSF52172">
    <property type="entry name" value="CheY-like"/>
    <property type="match status" value="1"/>
</dbReference>
<evidence type="ECO:0000256" key="4">
    <source>
        <dbReference type="ARBA" id="ARBA00023012"/>
    </source>
</evidence>
<protein>
    <submittedName>
        <fullName evidence="13">Response regulator</fullName>
    </submittedName>
</protein>
<dbReference type="SMART" id="SM00448">
    <property type="entry name" value="REC"/>
    <property type="match status" value="1"/>
</dbReference>
<proteinExistence type="predicted"/>
<evidence type="ECO:0000313" key="12">
    <source>
        <dbReference type="EMBL" id="MEI2453356.1"/>
    </source>
</evidence>
<evidence type="ECO:0000256" key="9">
    <source>
        <dbReference type="PROSITE-ProRule" id="PRU01091"/>
    </source>
</evidence>
<dbReference type="GO" id="GO:0000156">
    <property type="term" value="F:phosphorelay response regulator activity"/>
    <property type="evidence" value="ECO:0007669"/>
    <property type="project" value="TreeGrafter"/>
</dbReference>
<evidence type="ECO:0000256" key="7">
    <source>
        <dbReference type="ARBA" id="ARBA00023163"/>
    </source>
</evidence>
<dbReference type="AlphaFoldDB" id="A0AAU8MXN5"/>
<keyword evidence="6 9" id="KW-0238">DNA-binding</keyword>
<feature type="modified residue" description="4-aspartylphosphate" evidence="8">
    <location>
        <position position="52"/>
    </location>
</feature>
<dbReference type="GO" id="GO:0000976">
    <property type="term" value="F:transcription cis-regulatory region binding"/>
    <property type="evidence" value="ECO:0007669"/>
    <property type="project" value="TreeGrafter"/>
</dbReference>
<dbReference type="RefSeq" id="WP_064746528.1">
    <property type="nucleotide sequence ID" value="NZ_CP159925.1"/>
</dbReference>
<dbReference type="EMBL" id="JBANDL010000002">
    <property type="protein sequence ID" value="MEI2453356.1"/>
    <property type="molecule type" value="Genomic_DNA"/>
</dbReference>
<dbReference type="CDD" id="cd17574">
    <property type="entry name" value="REC_OmpR"/>
    <property type="match status" value="1"/>
</dbReference>
<dbReference type="FunFam" id="1.10.10.10:FF:000099">
    <property type="entry name" value="Two-component system response regulator TorR"/>
    <property type="match status" value="1"/>
</dbReference>
<name>A0AAU8MXN5_9GAMM</name>
<dbReference type="PROSITE" id="PS50110">
    <property type="entry name" value="RESPONSE_REGULATORY"/>
    <property type="match status" value="1"/>
</dbReference>
<sequence length="234" mass="26312">MNKVLLIEDDARLAGLISEYLLRYDFKTSVVLRGDQALNAIDDDPPDVIVLDLMLPGMDGLDVCRQIRKRSAVPIVMLTARADLFDQVTGLEVGADDYVLKPVEPRLLLARLRAVLRRSQSAPAAAATPSSLLQYGGLQIDLTARQVRWRGEEIDLKTADYNLFVILAQAAGRVLNRDELLRRWRGIGFDGVDRTVDVSISRLRRHFGDDAQEPRKIKTVWGRGYLFSPIAWED</sequence>
<organism evidence="13">
    <name type="scientific">Lysobacter firmicutimachus</name>
    <dbReference type="NCBI Taxonomy" id="1792846"/>
    <lineage>
        <taxon>Bacteria</taxon>
        <taxon>Pseudomonadati</taxon>
        <taxon>Pseudomonadota</taxon>
        <taxon>Gammaproteobacteria</taxon>
        <taxon>Lysobacterales</taxon>
        <taxon>Lysobacteraceae</taxon>
        <taxon>Lysobacter</taxon>
    </lineage>
</organism>
<evidence type="ECO:0000313" key="14">
    <source>
        <dbReference type="Proteomes" id="UP001387215"/>
    </source>
</evidence>
<reference evidence="12 14" key="1">
    <citation type="submission" date="2024-02" db="EMBL/GenBank/DDBJ databases">
        <title>Lysobacter Genome Sequencing and Mining.</title>
        <authorList>
            <person name="Bierman J."/>
            <person name="Walker M.C."/>
        </authorList>
    </citation>
    <scope>NUCLEOTIDE SEQUENCE [LARGE SCALE GENOMIC DNA]</scope>
    <source>
        <strain evidence="12 14">PB6250</strain>
    </source>
</reference>
<accession>A0AAU8MXN5</accession>
<dbReference type="PANTHER" id="PTHR48111:SF47">
    <property type="entry name" value="TRANSCRIPTIONAL REGULATORY PROTEIN RSTA"/>
    <property type="match status" value="1"/>
</dbReference>
<dbReference type="GO" id="GO:0032993">
    <property type="term" value="C:protein-DNA complex"/>
    <property type="evidence" value="ECO:0007669"/>
    <property type="project" value="TreeGrafter"/>
</dbReference>
<dbReference type="InterPro" id="IPR039420">
    <property type="entry name" value="WalR-like"/>
</dbReference>
<dbReference type="SUPFAM" id="SSF46894">
    <property type="entry name" value="C-terminal effector domain of the bipartite response regulators"/>
    <property type="match status" value="1"/>
</dbReference>
<evidence type="ECO:0000256" key="8">
    <source>
        <dbReference type="PROSITE-ProRule" id="PRU00169"/>
    </source>
</evidence>
<dbReference type="InterPro" id="IPR016032">
    <property type="entry name" value="Sig_transdc_resp-reg_C-effctor"/>
</dbReference>
<dbReference type="InterPro" id="IPR001867">
    <property type="entry name" value="OmpR/PhoB-type_DNA-bd"/>
</dbReference>
<evidence type="ECO:0000259" key="11">
    <source>
        <dbReference type="PROSITE" id="PS51755"/>
    </source>
</evidence>
<dbReference type="FunFam" id="3.40.50.2300:FF:000001">
    <property type="entry name" value="DNA-binding response regulator PhoB"/>
    <property type="match status" value="1"/>
</dbReference>
<dbReference type="Gene3D" id="1.10.10.10">
    <property type="entry name" value="Winged helix-like DNA-binding domain superfamily/Winged helix DNA-binding domain"/>
    <property type="match status" value="1"/>
</dbReference>
<dbReference type="InterPro" id="IPR011006">
    <property type="entry name" value="CheY-like_superfamily"/>
</dbReference>
<feature type="domain" description="Response regulatory" evidence="10">
    <location>
        <begin position="3"/>
        <end position="116"/>
    </location>
</feature>
<dbReference type="CDD" id="cd00383">
    <property type="entry name" value="trans_reg_C"/>
    <property type="match status" value="1"/>
</dbReference>
<evidence type="ECO:0000313" key="13">
    <source>
        <dbReference type="EMBL" id="XCO76741.1"/>
    </source>
</evidence>
<evidence type="ECO:0000256" key="3">
    <source>
        <dbReference type="ARBA" id="ARBA00022553"/>
    </source>
</evidence>
<keyword evidence="2" id="KW-0963">Cytoplasm</keyword>
<evidence type="ECO:0000256" key="6">
    <source>
        <dbReference type="ARBA" id="ARBA00023125"/>
    </source>
</evidence>
<keyword evidence="5" id="KW-0805">Transcription regulation</keyword>
<dbReference type="GO" id="GO:0005829">
    <property type="term" value="C:cytosol"/>
    <property type="evidence" value="ECO:0007669"/>
    <property type="project" value="TreeGrafter"/>
</dbReference>
<evidence type="ECO:0000256" key="2">
    <source>
        <dbReference type="ARBA" id="ARBA00022490"/>
    </source>
</evidence>
<keyword evidence="4" id="KW-0902">Two-component regulatory system</keyword>
<dbReference type="PANTHER" id="PTHR48111">
    <property type="entry name" value="REGULATOR OF RPOS"/>
    <property type="match status" value="1"/>
</dbReference>
<dbReference type="InterPro" id="IPR036388">
    <property type="entry name" value="WH-like_DNA-bd_sf"/>
</dbReference>
<dbReference type="Pfam" id="PF00486">
    <property type="entry name" value="Trans_reg_C"/>
    <property type="match status" value="1"/>
</dbReference>
<keyword evidence="3 8" id="KW-0597">Phosphoprotein</keyword>
<comment type="subcellular location">
    <subcellularLocation>
        <location evidence="1">Cytoplasm</location>
    </subcellularLocation>
</comment>
<reference evidence="13" key="2">
    <citation type="submission" date="2024-06" db="EMBL/GenBank/DDBJ databases">
        <authorList>
            <person name="Li S."/>
        </authorList>
    </citation>
    <scope>NUCLEOTIDE SEQUENCE</scope>
    <source>
        <strain evidence="13">SR10</strain>
    </source>
</reference>